<feature type="region of interest" description="Disordered" evidence="1">
    <location>
        <begin position="121"/>
        <end position="173"/>
    </location>
</feature>
<evidence type="ECO:0000256" key="1">
    <source>
        <dbReference type="SAM" id="MobiDB-lite"/>
    </source>
</evidence>
<dbReference type="AlphaFoldDB" id="A0AAV7USX9"/>
<sequence>MPHATTGMTPSQLCFGRVMTNTIPHYPSCAIQLPPLSQSTRQKSHANIHASQWRRARVVPVQVGDTVLVKYRHPGGKFRLPFEVKPWTVTAVKGTMVTVSQGLKKVTRNISQFKRLSLIIPPGSKDGSSDTTGAQRDQEQVKALPDSPGKQVTPLPEELRQIGRGQDPCPHWR</sequence>
<evidence type="ECO:0000313" key="3">
    <source>
        <dbReference type="Proteomes" id="UP001066276"/>
    </source>
</evidence>
<name>A0AAV7USX9_PLEWA</name>
<accession>A0AAV7USX9</accession>
<organism evidence="2 3">
    <name type="scientific">Pleurodeles waltl</name>
    <name type="common">Iberian ribbed newt</name>
    <dbReference type="NCBI Taxonomy" id="8319"/>
    <lineage>
        <taxon>Eukaryota</taxon>
        <taxon>Metazoa</taxon>
        <taxon>Chordata</taxon>
        <taxon>Craniata</taxon>
        <taxon>Vertebrata</taxon>
        <taxon>Euteleostomi</taxon>
        <taxon>Amphibia</taxon>
        <taxon>Batrachia</taxon>
        <taxon>Caudata</taxon>
        <taxon>Salamandroidea</taxon>
        <taxon>Salamandridae</taxon>
        <taxon>Pleurodelinae</taxon>
        <taxon>Pleurodeles</taxon>
    </lineage>
</organism>
<dbReference type="Proteomes" id="UP001066276">
    <property type="component" value="Chromosome 2_2"/>
</dbReference>
<keyword evidence="3" id="KW-1185">Reference proteome</keyword>
<gene>
    <name evidence="2" type="ORF">NDU88_001043</name>
</gene>
<reference evidence="2" key="1">
    <citation type="journal article" date="2022" name="bioRxiv">
        <title>Sequencing and chromosome-scale assembly of the giantPleurodeles waltlgenome.</title>
        <authorList>
            <person name="Brown T."/>
            <person name="Elewa A."/>
            <person name="Iarovenko S."/>
            <person name="Subramanian E."/>
            <person name="Araus A.J."/>
            <person name="Petzold A."/>
            <person name="Susuki M."/>
            <person name="Suzuki K.-i.T."/>
            <person name="Hayashi T."/>
            <person name="Toyoda A."/>
            <person name="Oliveira C."/>
            <person name="Osipova E."/>
            <person name="Leigh N.D."/>
            <person name="Simon A."/>
            <person name="Yun M.H."/>
        </authorList>
    </citation>
    <scope>NUCLEOTIDE SEQUENCE</scope>
    <source>
        <strain evidence="2">20211129_DDA</strain>
        <tissue evidence="2">Liver</tissue>
    </source>
</reference>
<dbReference type="EMBL" id="JANPWB010000004">
    <property type="protein sequence ID" value="KAJ1191727.1"/>
    <property type="molecule type" value="Genomic_DNA"/>
</dbReference>
<evidence type="ECO:0000313" key="2">
    <source>
        <dbReference type="EMBL" id="KAJ1191727.1"/>
    </source>
</evidence>
<proteinExistence type="predicted"/>
<protein>
    <submittedName>
        <fullName evidence="2">Uncharacterized protein</fullName>
    </submittedName>
</protein>
<comment type="caution">
    <text evidence="2">The sequence shown here is derived from an EMBL/GenBank/DDBJ whole genome shotgun (WGS) entry which is preliminary data.</text>
</comment>